<protein>
    <submittedName>
        <fullName evidence="1">Uncharacterized protein</fullName>
    </submittedName>
</protein>
<proteinExistence type="predicted"/>
<organism evidence="1 2">
    <name type="scientific">Methylorubrum extorquens</name>
    <name type="common">Methylobacterium dichloromethanicum</name>
    <name type="synonym">Methylobacterium extorquens</name>
    <dbReference type="NCBI Taxonomy" id="408"/>
    <lineage>
        <taxon>Bacteria</taxon>
        <taxon>Pseudomonadati</taxon>
        <taxon>Pseudomonadota</taxon>
        <taxon>Alphaproteobacteria</taxon>
        <taxon>Hyphomicrobiales</taxon>
        <taxon>Methylobacteriaceae</taxon>
        <taxon>Methylorubrum</taxon>
    </lineage>
</organism>
<evidence type="ECO:0000313" key="2">
    <source>
        <dbReference type="Proteomes" id="UP000233769"/>
    </source>
</evidence>
<dbReference type="AlphaFoldDB" id="A0A2N9AMH3"/>
<sequence length="41" mass="4817">MARSGDRQRLDRQIQSNCKPHVSLKSKSLRILYLHFQSNFG</sequence>
<reference evidence="2" key="1">
    <citation type="submission" date="2017-10" db="EMBL/GenBank/DDBJ databases">
        <authorList>
            <person name="Regsiter A."/>
            <person name="William W."/>
        </authorList>
    </citation>
    <scope>NUCLEOTIDE SEQUENCE [LARGE SCALE GENOMIC DNA]</scope>
</reference>
<accession>A0A2N9AMH3</accession>
<dbReference type="EMBL" id="LT962688">
    <property type="protein sequence ID" value="SOR28548.1"/>
    <property type="molecule type" value="Genomic_DNA"/>
</dbReference>
<gene>
    <name evidence="1" type="ORF">TK0001_1946</name>
</gene>
<name>A0A2N9AMH3_METEX</name>
<dbReference type="Proteomes" id="UP000233769">
    <property type="component" value="Chromosome tk0001"/>
</dbReference>
<evidence type="ECO:0000313" key="1">
    <source>
        <dbReference type="EMBL" id="SOR28548.1"/>
    </source>
</evidence>